<keyword evidence="1" id="KW-0456">Lyase</keyword>
<evidence type="ECO:0000256" key="2">
    <source>
        <dbReference type="PIRSR" id="PIRSR617939-1"/>
    </source>
</evidence>
<dbReference type="AlphaFoldDB" id="A0A939IKF2"/>
<dbReference type="Proteomes" id="UP000664303">
    <property type="component" value="Unassembled WGS sequence"/>
</dbReference>
<dbReference type="RefSeq" id="WP_206562136.1">
    <property type="nucleotide sequence ID" value="NZ_JAFKCZ010000017.1"/>
</dbReference>
<dbReference type="PANTHER" id="PTHR12935:SF0">
    <property type="entry name" value="GAMMA-GLUTAMYLCYCLOTRANSFERASE"/>
    <property type="match status" value="1"/>
</dbReference>
<evidence type="ECO:0000256" key="1">
    <source>
        <dbReference type="ARBA" id="ARBA00023239"/>
    </source>
</evidence>
<sequence length="170" mass="18969">MPLFYFAYGSNMSAARLLARAPSARSRGRHYLPRHLLRFHKAGHDGSAKCDAWHTGNDGDRVWGVLYQLAATDKAVLDRIEGLGAGYEIKDVTLTGTDGGIHRAFTYYATAIEAALLPFDWYLHHVLRGAREADLPADYLAALERIPTRADPDRGRAAREFALHQGEHRQ</sequence>
<dbReference type="InterPro" id="IPR017939">
    <property type="entry name" value="G-Glutamylcylcotransferase"/>
</dbReference>
<comment type="caution">
    <text evidence="4">The sequence shown here is derived from an EMBL/GenBank/DDBJ whole genome shotgun (WGS) entry which is preliminary data.</text>
</comment>
<proteinExistence type="predicted"/>
<accession>A0A939IKF2</accession>
<feature type="binding site" evidence="3">
    <location>
        <begin position="5"/>
        <end position="10"/>
    </location>
    <ligand>
        <name>substrate</name>
    </ligand>
</feature>
<organism evidence="4 5">
    <name type="scientific">Parahaliea mediterranea</name>
    <dbReference type="NCBI Taxonomy" id="651086"/>
    <lineage>
        <taxon>Bacteria</taxon>
        <taxon>Pseudomonadati</taxon>
        <taxon>Pseudomonadota</taxon>
        <taxon>Gammaproteobacteria</taxon>
        <taxon>Cellvibrionales</taxon>
        <taxon>Halieaceae</taxon>
        <taxon>Parahaliea</taxon>
    </lineage>
</organism>
<dbReference type="Pfam" id="PF13772">
    <property type="entry name" value="AIG2_2"/>
    <property type="match status" value="1"/>
</dbReference>
<gene>
    <name evidence="4" type="ORF">JYP50_18955</name>
</gene>
<keyword evidence="5" id="KW-1185">Reference proteome</keyword>
<evidence type="ECO:0000313" key="4">
    <source>
        <dbReference type="EMBL" id="MBN7798689.1"/>
    </source>
</evidence>
<dbReference type="SUPFAM" id="SSF110857">
    <property type="entry name" value="Gamma-glutamyl cyclotransferase-like"/>
    <property type="match status" value="1"/>
</dbReference>
<evidence type="ECO:0000313" key="5">
    <source>
        <dbReference type="Proteomes" id="UP000664303"/>
    </source>
</evidence>
<evidence type="ECO:0000256" key="3">
    <source>
        <dbReference type="PIRSR" id="PIRSR617939-2"/>
    </source>
</evidence>
<dbReference type="InterPro" id="IPR036568">
    <property type="entry name" value="GGCT-like_sf"/>
</dbReference>
<feature type="active site" description="Proton acceptor" evidence="2">
    <location>
        <position position="81"/>
    </location>
</feature>
<reference evidence="4" key="1">
    <citation type="submission" date="2021-02" db="EMBL/GenBank/DDBJ databases">
        <title>PHA producing bacteria isolated from coastal sediment in Guangdong, Shenzhen.</title>
        <authorList>
            <person name="Zheng W."/>
            <person name="Yu S."/>
            <person name="Huang Y."/>
        </authorList>
    </citation>
    <scope>NUCLEOTIDE SEQUENCE</scope>
    <source>
        <strain evidence="4">TN14-10</strain>
    </source>
</reference>
<dbReference type="GO" id="GO:0003839">
    <property type="term" value="F:gamma-glutamylcyclotransferase activity"/>
    <property type="evidence" value="ECO:0007669"/>
    <property type="project" value="InterPro"/>
</dbReference>
<protein>
    <submittedName>
        <fullName evidence="4">Gamma-glutamylcyclotransferase</fullName>
    </submittedName>
</protein>
<dbReference type="CDD" id="cd06661">
    <property type="entry name" value="GGCT_like"/>
    <property type="match status" value="1"/>
</dbReference>
<name>A0A939IKF2_9GAMM</name>
<dbReference type="PANTHER" id="PTHR12935">
    <property type="entry name" value="GAMMA-GLUTAMYLCYCLOTRANSFERASE"/>
    <property type="match status" value="1"/>
</dbReference>
<dbReference type="EMBL" id="JAFKCZ010000017">
    <property type="protein sequence ID" value="MBN7798689.1"/>
    <property type="molecule type" value="Genomic_DNA"/>
</dbReference>
<feature type="binding site" evidence="3">
    <location>
        <position position="122"/>
    </location>
    <ligand>
        <name>substrate</name>
    </ligand>
</feature>
<dbReference type="Gene3D" id="3.10.490.10">
    <property type="entry name" value="Gamma-glutamyl cyclotransferase-like"/>
    <property type="match status" value="1"/>
</dbReference>
<dbReference type="InterPro" id="IPR013024">
    <property type="entry name" value="GGCT-like"/>
</dbReference>